<dbReference type="Gene3D" id="1.20.1250.20">
    <property type="entry name" value="MFS general substrate transporter like domains"/>
    <property type="match status" value="2"/>
</dbReference>
<feature type="transmembrane region" description="Helical" evidence="6">
    <location>
        <begin position="333"/>
        <end position="352"/>
    </location>
</feature>
<evidence type="ECO:0000256" key="6">
    <source>
        <dbReference type="SAM" id="Phobius"/>
    </source>
</evidence>
<feature type="transmembrane region" description="Helical" evidence="6">
    <location>
        <begin position="386"/>
        <end position="409"/>
    </location>
</feature>
<keyword evidence="4 6" id="KW-1133">Transmembrane helix</keyword>
<keyword evidence="3 6" id="KW-0812">Transmembrane</keyword>
<dbReference type="PANTHER" id="PTHR23501:SF78">
    <property type="entry name" value="MAJOR FACILITATOR SUPERFAMILY (MFS) PROFILE DOMAIN-CONTAINING PROTEIN-RELATED"/>
    <property type="match status" value="1"/>
</dbReference>
<reference evidence="8 9" key="1">
    <citation type="journal article" date="2016" name="Proc. Natl. Acad. Sci. U.S.A.">
        <title>Comparative genomics of biotechnologically important yeasts.</title>
        <authorList>
            <person name="Riley R."/>
            <person name="Haridas S."/>
            <person name="Wolfe K.H."/>
            <person name="Lopes M.R."/>
            <person name="Hittinger C.T."/>
            <person name="Goeker M."/>
            <person name="Salamov A.A."/>
            <person name="Wisecaver J.H."/>
            <person name="Long T.M."/>
            <person name="Calvey C.H."/>
            <person name="Aerts A.L."/>
            <person name="Barry K.W."/>
            <person name="Choi C."/>
            <person name="Clum A."/>
            <person name="Coughlan A.Y."/>
            <person name="Deshpande S."/>
            <person name="Douglass A.P."/>
            <person name="Hanson S.J."/>
            <person name="Klenk H.-P."/>
            <person name="LaButti K.M."/>
            <person name="Lapidus A."/>
            <person name="Lindquist E.A."/>
            <person name="Lipzen A.M."/>
            <person name="Meier-Kolthoff J.P."/>
            <person name="Ohm R.A."/>
            <person name="Otillar R.P."/>
            <person name="Pangilinan J.L."/>
            <person name="Peng Y."/>
            <person name="Rokas A."/>
            <person name="Rosa C.A."/>
            <person name="Scheuner C."/>
            <person name="Sibirny A.A."/>
            <person name="Slot J.C."/>
            <person name="Stielow J.B."/>
            <person name="Sun H."/>
            <person name="Kurtzman C.P."/>
            <person name="Blackwell M."/>
            <person name="Grigoriev I.V."/>
            <person name="Jeffries T.W."/>
        </authorList>
    </citation>
    <scope>NUCLEOTIDE SEQUENCE [LARGE SCALE GENOMIC DNA]</scope>
    <source>
        <strain evidence="8 9">NRRL Y-2026</strain>
    </source>
</reference>
<gene>
    <name evidence="8" type="ORF">PICMEDRAFT_68973</name>
</gene>
<dbReference type="STRING" id="763406.A0A1E3NFQ3"/>
<dbReference type="AlphaFoldDB" id="A0A1E3NFQ3"/>
<evidence type="ECO:0000313" key="8">
    <source>
        <dbReference type="EMBL" id="ODQ44967.1"/>
    </source>
</evidence>
<feature type="transmembrane region" description="Helical" evidence="6">
    <location>
        <begin position="123"/>
        <end position="143"/>
    </location>
</feature>
<feature type="transmembrane region" description="Helical" evidence="6">
    <location>
        <begin position="219"/>
        <end position="241"/>
    </location>
</feature>
<evidence type="ECO:0000256" key="2">
    <source>
        <dbReference type="ARBA" id="ARBA00008335"/>
    </source>
</evidence>
<dbReference type="PROSITE" id="PS50850">
    <property type="entry name" value="MFS"/>
    <property type="match status" value="1"/>
</dbReference>
<feature type="transmembrane region" description="Helical" evidence="6">
    <location>
        <begin position="359"/>
        <end position="380"/>
    </location>
</feature>
<evidence type="ECO:0000256" key="4">
    <source>
        <dbReference type="ARBA" id="ARBA00022989"/>
    </source>
</evidence>
<feature type="transmembrane region" description="Helical" evidence="6">
    <location>
        <begin position="155"/>
        <end position="175"/>
    </location>
</feature>
<dbReference type="Proteomes" id="UP000094455">
    <property type="component" value="Unassembled WGS sequence"/>
</dbReference>
<evidence type="ECO:0000256" key="5">
    <source>
        <dbReference type="ARBA" id="ARBA00023136"/>
    </source>
</evidence>
<dbReference type="PANTHER" id="PTHR23501">
    <property type="entry name" value="MAJOR FACILITATOR SUPERFAMILY"/>
    <property type="match status" value="1"/>
</dbReference>
<dbReference type="SUPFAM" id="SSF103473">
    <property type="entry name" value="MFS general substrate transporter"/>
    <property type="match status" value="1"/>
</dbReference>
<comment type="subcellular location">
    <subcellularLocation>
        <location evidence="1">Membrane</location>
        <topology evidence="1">Multi-pass membrane protein</topology>
    </subcellularLocation>
</comment>
<proteinExistence type="inferred from homology"/>
<dbReference type="GeneID" id="30180198"/>
<sequence>MSTTVVEREAYNVRQLVAASHENILTSKKLIIVFVSMSVALMISSIDLTGVTIAVPYMAKDLDAYSSISWVGTSSLISTTVFMVLFGRFSDIFSRKYTMIFAMVMLAFFDLACALAQTPTQLYVFRALCGMGNGGITTLSMVIVSDVVTLEQRGFYQGILGAFFGIGSAIGPFIASAYINHSSWRKFYFTLFPICLSSTLILIKYVPYTRPQHSMKEKLLNLDYLGFFTSSVAIIFLLIPISGGGSTFPWTSAFTISMIVIGGVFFLIFLLVEHRVSKLPLIPLRLFNESFSLTSILLHNFFFGICYYGIQYYYPYYFEVVRGYTPMETSCFLLAFVLPQTLTSICSGQLISRTKHYGFVIWIGYTLWMIAMGLLSLWGLNTKKGVTIIIMVINGLGSGFIFQPTLIAAQAHSLKRDRATVISTRNVLRTFGGSISLAISATILANTFAENLNATGSKYFSKTEIEVLKTMIYTKPDLSKYTSTQALYLKEIYMLGIKRIFYVWMACMAYCFITNMPIKDRGLQPIDEKK</sequence>
<keyword evidence="5 6" id="KW-0472">Membrane</keyword>
<feature type="transmembrane region" description="Helical" evidence="6">
    <location>
        <begin position="30"/>
        <end position="55"/>
    </location>
</feature>
<keyword evidence="9" id="KW-1185">Reference proteome</keyword>
<feature type="transmembrane region" description="Helical" evidence="6">
    <location>
        <begin position="98"/>
        <end position="117"/>
    </location>
</feature>
<feature type="transmembrane region" description="Helical" evidence="6">
    <location>
        <begin position="253"/>
        <end position="272"/>
    </location>
</feature>
<dbReference type="GO" id="GO:0022857">
    <property type="term" value="F:transmembrane transporter activity"/>
    <property type="evidence" value="ECO:0007669"/>
    <property type="project" value="InterPro"/>
</dbReference>
<dbReference type="InterPro" id="IPR011701">
    <property type="entry name" value="MFS"/>
</dbReference>
<feature type="transmembrane region" description="Helical" evidence="6">
    <location>
        <begin position="293"/>
        <end position="313"/>
    </location>
</feature>
<organism evidence="8 9">
    <name type="scientific">Pichia membranifaciens NRRL Y-2026</name>
    <dbReference type="NCBI Taxonomy" id="763406"/>
    <lineage>
        <taxon>Eukaryota</taxon>
        <taxon>Fungi</taxon>
        <taxon>Dikarya</taxon>
        <taxon>Ascomycota</taxon>
        <taxon>Saccharomycotina</taxon>
        <taxon>Pichiomycetes</taxon>
        <taxon>Pichiales</taxon>
        <taxon>Pichiaceae</taxon>
        <taxon>Pichia</taxon>
    </lineage>
</organism>
<dbReference type="GO" id="GO:0005886">
    <property type="term" value="C:plasma membrane"/>
    <property type="evidence" value="ECO:0007669"/>
    <property type="project" value="TreeGrafter"/>
</dbReference>
<evidence type="ECO:0000259" key="7">
    <source>
        <dbReference type="PROSITE" id="PS50850"/>
    </source>
</evidence>
<protein>
    <recommendedName>
        <fullName evidence="7">Major facilitator superfamily (MFS) profile domain-containing protein</fullName>
    </recommendedName>
</protein>
<dbReference type="EMBL" id="KV454005">
    <property type="protein sequence ID" value="ODQ44967.1"/>
    <property type="molecule type" value="Genomic_DNA"/>
</dbReference>
<name>A0A1E3NFQ3_9ASCO</name>
<feature type="transmembrane region" description="Helical" evidence="6">
    <location>
        <begin position="67"/>
        <end position="86"/>
    </location>
</feature>
<evidence type="ECO:0000256" key="1">
    <source>
        <dbReference type="ARBA" id="ARBA00004141"/>
    </source>
</evidence>
<feature type="domain" description="Major facilitator superfamily (MFS) profile" evidence="7">
    <location>
        <begin position="33"/>
        <end position="479"/>
    </location>
</feature>
<feature type="transmembrane region" description="Helical" evidence="6">
    <location>
        <begin position="187"/>
        <end position="207"/>
    </location>
</feature>
<dbReference type="Pfam" id="PF07690">
    <property type="entry name" value="MFS_1"/>
    <property type="match status" value="2"/>
</dbReference>
<dbReference type="OrthoDB" id="10021397at2759"/>
<evidence type="ECO:0000256" key="3">
    <source>
        <dbReference type="ARBA" id="ARBA00022692"/>
    </source>
</evidence>
<comment type="similarity">
    <text evidence="2">Belongs to the major facilitator superfamily.</text>
</comment>
<evidence type="ECO:0000313" key="9">
    <source>
        <dbReference type="Proteomes" id="UP000094455"/>
    </source>
</evidence>
<dbReference type="InterPro" id="IPR036259">
    <property type="entry name" value="MFS_trans_sf"/>
</dbReference>
<dbReference type="InterPro" id="IPR020846">
    <property type="entry name" value="MFS_dom"/>
</dbReference>
<dbReference type="RefSeq" id="XP_019016080.1">
    <property type="nucleotide sequence ID" value="XM_019163511.1"/>
</dbReference>
<feature type="transmembrane region" description="Helical" evidence="6">
    <location>
        <begin position="492"/>
        <end position="513"/>
    </location>
</feature>
<feature type="transmembrane region" description="Helical" evidence="6">
    <location>
        <begin position="430"/>
        <end position="449"/>
    </location>
</feature>
<accession>A0A1E3NFQ3</accession>